<reference evidence="7 8" key="1">
    <citation type="submission" date="2021-08" db="EMBL/GenBank/DDBJ databases">
        <title>Comparative Genomics Analysis of the Genus Qipengyuania Reveals Extensive Genetic Diversity and Metabolic Versatility, Including the Description of Fifteen Novel Species.</title>
        <authorList>
            <person name="Liu Y."/>
        </authorList>
    </citation>
    <scope>NUCLEOTIDE SEQUENCE [LARGE SCALE GENOMIC DNA]</scope>
    <source>
        <strain evidence="7 8">1NDH13</strain>
    </source>
</reference>
<dbReference type="InterPro" id="IPR010652">
    <property type="entry name" value="DUF1232"/>
</dbReference>
<feature type="domain" description="DUF1232" evidence="6">
    <location>
        <begin position="31"/>
        <end position="66"/>
    </location>
</feature>
<organism evidence="7 8">
    <name type="scientific">Qipengyuania aurantiaca</name>
    <dbReference type="NCBI Taxonomy" id="2867233"/>
    <lineage>
        <taxon>Bacteria</taxon>
        <taxon>Pseudomonadati</taxon>
        <taxon>Pseudomonadota</taxon>
        <taxon>Alphaproteobacteria</taxon>
        <taxon>Sphingomonadales</taxon>
        <taxon>Erythrobacteraceae</taxon>
        <taxon>Qipengyuania</taxon>
    </lineage>
</organism>
<gene>
    <name evidence="7" type="ORF">K3148_04625</name>
</gene>
<accession>A0ABX8ZQF0</accession>
<evidence type="ECO:0000256" key="2">
    <source>
        <dbReference type="ARBA" id="ARBA00022692"/>
    </source>
</evidence>
<name>A0ABX8ZQF0_9SPHN</name>
<dbReference type="Proteomes" id="UP000824281">
    <property type="component" value="Chromosome"/>
</dbReference>
<evidence type="ECO:0000313" key="8">
    <source>
        <dbReference type="Proteomes" id="UP000824281"/>
    </source>
</evidence>
<evidence type="ECO:0000256" key="3">
    <source>
        <dbReference type="ARBA" id="ARBA00022989"/>
    </source>
</evidence>
<keyword evidence="2 5" id="KW-0812">Transmembrane</keyword>
<dbReference type="EMBL" id="CP081295">
    <property type="protein sequence ID" value="QZD91164.1"/>
    <property type="molecule type" value="Genomic_DNA"/>
</dbReference>
<evidence type="ECO:0000259" key="6">
    <source>
        <dbReference type="Pfam" id="PF06803"/>
    </source>
</evidence>
<protein>
    <submittedName>
        <fullName evidence="7">DUF1232 domain-containing protein</fullName>
    </submittedName>
</protein>
<dbReference type="Pfam" id="PF06803">
    <property type="entry name" value="DUF1232"/>
    <property type="match status" value="1"/>
</dbReference>
<sequence length="121" mass="12875">MGRLADWAGTLKRDVLALWLAARDKRTPLAAKLLAGGVAAYALSPIDLIPDFIPVLGLLDDVLIVPAGIWLVLRIIPEPLMAEFRTRAGELADKPRSTAGLVFVLAIWLAAAAALGMLLVP</sequence>
<feature type="transmembrane region" description="Helical" evidence="5">
    <location>
        <begin position="97"/>
        <end position="120"/>
    </location>
</feature>
<keyword evidence="3 5" id="KW-1133">Transmembrane helix</keyword>
<proteinExistence type="predicted"/>
<comment type="subcellular location">
    <subcellularLocation>
        <location evidence="1">Endomembrane system</location>
        <topology evidence="1">Multi-pass membrane protein</topology>
    </subcellularLocation>
</comment>
<feature type="transmembrane region" description="Helical" evidence="5">
    <location>
        <begin position="52"/>
        <end position="76"/>
    </location>
</feature>
<evidence type="ECO:0000256" key="4">
    <source>
        <dbReference type="ARBA" id="ARBA00023136"/>
    </source>
</evidence>
<evidence type="ECO:0000313" key="7">
    <source>
        <dbReference type="EMBL" id="QZD91164.1"/>
    </source>
</evidence>
<keyword evidence="8" id="KW-1185">Reference proteome</keyword>
<evidence type="ECO:0000256" key="5">
    <source>
        <dbReference type="SAM" id="Phobius"/>
    </source>
</evidence>
<keyword evidence="4 5" id="KW-0472">Membrane</keyword>
<evidence type="ECO:0000256" key="1">
    <source>
        <dbReference type="ARBA" id="ARBA00004127"/>
    </source>
</evidence>